<accession>I0GWQ0</accession>
<reference evidence="1 2" key="1">
    <citation type="submission" date="2011-10" db="EMBL/GenBank/DDBJ databases">
        <title>Whole genome sequence of Selenomonas ruminantium subsp. lactilytica TAM6421.</title>
        <authorList>
            <person name="Oguchi A."/>
            <person name="Ankai A."/>
            <person name="Kaneko J."/>
            <person name="Yamada-Narita S."/>
            <person name="Fukui S."/>
            <person name="Takahashi M."/>
            <person name="Onodera T."/>
            <person name="Kojima S."/>
            <person name="Fushimi T."/>
            <person name="Abe N."/>
            <person name="Kamio Y."/>
            <person name="Yamazaki S."/>
            <person name="Fujita N."/>
        </authorList>
    </citation>
    <scope>NUCLEOTIDE SEQUENCE [LARGE SCALE GENOMIC DNA]</scope>
    <source>
        <strain evidence="2">NBRC 103574 / TAM6421</strain>
        <plasmid evidence="1 2">pSRC5</plasmid>
    </source>
</reference>
<dbReference type="PATRIC" id="fig|927704.6.peg.3530"/>
<dbReference type="EMBL" id="AP012301">
    <property type="protein sequence ID" value="BAL85187.1"/>
    <property type="molecule type" value="Genomic_DNA"/>
</dbReference>
<proteinExistence type="predicted"/>
<geneLocation type="plasmid" evidence="1 2">
    <name>pSRC5</name>
</geneLocation>
<gene>
    <name evidence="1" type="ordered locus">SELR_pSRC500130</name>
</gene>
<protein>
    <submittedName>
        <fullName evidence="1">Uncharacterized protein</fullName>
    </submittedName>
</protein>
<dbReference type="AlphaFoldDB" id="I0GWQ0"/>
<name>I0GWQ0_SELRL</name>
<dbReference type="Proteomes" id="UP000007887">
    <property type="component" value="Plasmid pSRC5"/>
</dbReference>
<evidence type="ECO:0000313" key="2">
    <source>
        <dbReference type="Proteomes" id="UP000007887"/>
    </source>
</evidence>
<dbReference type="RefSeq" id="WP_014426205.1">
    <property type="nucleotide sequence ID" value="NC_017074.1"/>
</dbReference>
<dbReference type="KEGG" id="sri:SELR_pSRC500130"/>
<keyword evidence="1" id="KW-0614">Plasmid</keyword>
<evidence type="ECO:0000313" key="1">
    <source>
        <dbReference type="EMBL" id="BAL85187.1"/>
    </source>
</evidence>
<sequence length="95" mass="11115">MYENLDLNNENDLFTAVLVALDEHRYADAVELSTTFLNESDNIERRLAIYQLYQLSLKALKRKSHDKAAKELDEILDVAYDENHDVYEFAFTHTC</sequence>
<organism evidence="1 2">
    <name type="scientific">Selenomonas ruminantium subsp. lactilytica (strain NBRC 103574 / TAM6421)</name>
    <dbReference type="NCBI Taxonomy" id="927704"/>
    <lineage>
        <taxon>Bacteria</taxon>
        <taxon>Bacillati</taxon>
        <taxon>Bacillota</taxon>
        <taxon>Negativicutes</taxon>
        <taxon>Selenomonadales</taxon>
        <taxon>Selenomonadaceae</taxon>
        <taxon>Selenomonas</taxon>
    </lineage>
</organism>
<dbReference type="HOGENOM" id="CLU_2371180_0_0_9"/>